<evidence type="ECO:0000256" key="2">
    <source>
        <dbReference type="SAM" id="SignalP"/>
    </source>
</evidence>
<feature type="chain" id="PRO_5034673329" evidence="2">
    <location>
        <begin position="30"/>
        <end position="527"/>
    </location>
</feature>
<gene>
    <name evidence="3" type="ORF">INT43_006081</name>
</gene>
<dbReference type="PANTHER" id="PTHR46830:SF2">
    <property type="entry name" value="ALPHA-1,4-N-ACETYLGLUCOSAMINYLTRANSFERASE"/>
    <property type="match status" value="1"/>
</dbReference>
<dbReference type="SUPFAM" id="SSF53448">
    <property type="entry name" value="Nucleotide-diphospho-sugar transferases"/>
    <property type="match status" value="1"/>
</dbReference>
<feature type="signal peptide" evidence="2">
    <location>
        <begin position="1"/>
        <end position="29"/>
    </location>
</feature>
<dbReference type="InterPro" id="IPR007577">
    <property type="entry name" value="GlycoTrfase_DXD_sugar-bd_CS"/>
</dbReference>
<dbReference type="InterPro" id="IPR029044">
    <property type="entry name" value="Nucleotide-diphossugar_trans"/>
</dbReference>
<protein>
    <submittedName>
        <fullName evidence="3">Uncharacterized protein</fullName>
    </submittedName>
</protein>
<organism evidence="3 4">
    <name type="scientific">Mortierella isabellina</name>
    <name type="common">Filamentous fungus</name>
    <name type="synonym">Umbelopsis isabellina</name>
    <dbReference type="NCBI Taxonomy" id="91625"/>
    <lineage>
        <taxon>Eukaryota</taxon>
        <taxon>Fungi</taxon>
        <taxon>Fungi incertae sedis</taxon>
        <taxon>Mucoromycota</taxon>
        <taxon>Mucoromycotina</taxon>
        <taxon>Umbelopsidomycetes</taxon>
        <taxon>Umbelopsidales</taxon>
        <taxon>Umbelopsidaceae</taxon>
        <taxon>Umbelopsis</taxon>
    </lineage>
</organism>
<proteinExistence type="inferred from homology"/>
<dbReference type="AlphaFoldDB" id="A0A8H7PJ44"/>
<dbReference type="Gene3D" id="2.60.120.200">
    <property type="match status" value="1"/>
</dbReference>
<accession>A0A8H7PJ44</accession>
<keyword evidence="4" id="KW-1185">Reference proteome</keyword>
<dbReference type="Proteomes" id="UP000654370">
    <property type="component" value="Unassembled WGS sequence"/>
</dbReference>
<dbReference type="OrthoDB" id="409543at2759"/>
<dbReference type="Gene3D" id="3.90.550.20">
    <property type="match status" value="1"/>
</dbReference>
<comment type="caution">
    <text evidence="3">The sequence shown here is derived from an EMBL/GenBank/DDBJ whole genome shotgun (WGS) entry which is preliminary data.</text>
</comment>
<evidence type="ECO:0000313" key="4">
    <source>
        <dbReference type="Proteomes" id="UP000654370"/>
    </source>
</evidence>
<evidence type="ECO:0000256" key="1">
    <source>
        <dbReference type="ARBA" id="ARBA00009003"/>
    </source>
</evidence>
<dbReference type="InterPro" id="IPR013320">
    <property type="entry name" value="ConA-like_dom_sf"/>
</dbReference>
<name>A0A8H7PJ44_MORIS</name>
<keyword evidence="2" id="KW-0732">Signal</keyword>
<dbReference type="SUPFAM" id="SSF49899">
    <property type="entry name" value="Concanavalin A-like lectins/glucanases"/>
    <property type="match status" value="1"/>
</dbReference>
<comment type="similarity">
    <text evidence="1">Belongs to the glycosyltransferase 32 family.</text>
</comment>
<evidence type="ECO:0000313" key="3">
    <source>
        <dbReference type="EMBL" id="KAG2175019.1"/>
    </source>
</evidence>
<dbReference type="EMBL" id="JAEPQZ010000012">
    <property type="protein sequence ID" value="KAG2175019.1"/>
    <property type="molecule type" value="Genomic_DNA"/>
</dbReference>
<sequence length="527" mass="60089">MVDRIRWKRIEVILLLIVIQCLLIVNCQQQPVEIDDATYLQLPTVTQTKIPKVVNFIILQDKPDKDMTMMAYLAVKSAHEMLKPEKIMLHYHNLPKGKWMDLARPFLTLKEVQIPKEIHGNPVNKVEHQSDVIRLQIMREFGGIYLDTDIISLKSIDHLLNETMVMGQQGYNLEDGLCSAVIMSRANSAFITRWSAAYNHFDDGKWDYHSVRVPGMLAKTFSYDIRVLPLESIFSPRFQDRQKEMYEGRVYDFANNLMVHLWGSASIEYLSLLSPEVIQNVDTSLNCAIRKFLPDTYRNVSEDRTCVYPKQTSLKDRLVGYWPLNGPSNAYNGVYERLEDLSGNGLHGFSKDGTYDTENPTTKMKLSKDNSFIKLPMLSGAKMDNLTVSWIMSFDENKSVSTDILVIESNTFTIRVAAAPNGLLIVNGDGFKSSSWMSAAPDNIFKDGQEHLYTLSINTDSKRIALYLDEIPLGSSNEWTPPGNLTTNKLTHLSFRGNQQMPITYRDVRIWNKEFEADAISKFVAVA</sequence>
<dbReference type="Pfam" id="PF04488">
    <property type="entry name" value="Gly_transf_sug"/>
    <property type="match status" value="1"/>
</dbReference>
<reference evidence="3" key="1">
    <citation type="submission" date="2020-12" db="EMBL/GenBank/DDBJ databases">
        <title>Metabolic potential, ecology and presence of endohyphal bacteria is reflected in genomic diversity of Mucoromycotina.</title>
        <authorList>
            <person name="Muszewska A."/>
            <person name="Okrasinska A."/>
            <person name="Steczkiewicz K."/>
            <person name="Drgas O."/>
            <person name="Orlowska M."/>
            <person name="Perlinska-Lenart U."/>
            <person name="Aleksandrzak-Piekarczyk T."/>
            <person name="Szatraj K."/>
            <person name="Zielenkiewicz U."/>
            <person name="Pilsyk S."/>
            <person name="Malc E."/>
            <person name="Mieczkowski P."/>
            <person name="Kruszewska J.S."/>
            <person name="Biernat P."/>
            <person name="Pawlowska J."/>
        </authorList>
    </citation>
    <scope>NUCLEOTIDE SEQUENCE</scope>
    <source>
        <strain evidence="3">WA0000067209</strain>
    </source>
</reference>
<dbReference type="PANTHER" id="PTHR46830">
    <property type="entry name" value="TRANSFERASE, PUTATIVE-RELATED"/>
    <property type="match status" value="1"/>
</dbReference>